<comment type="caution">
    <text evidence="11">The sequence shown here is derived from an EMBL/GenBank/DDBJ whole genome shotgun (WGS) entry which is preliminary data.</text>
</comment>
<evidence type="ECO:0000256" key="3">
    <source>
        <dbReference type="ARBA" id="ARBA00022630"/>
    </source>
</evidence>
<dbReference type="InterPro" id="IPR009075">
    <property type="entry name" value="AcylCo_DH/oxidase_C"/>
</dbReference>
<evidence type="ECO:0000259" key="9">
    <source>
        <dbReference type="Pfam" id="PF02770"/>
    </source>
</evidence>
<feature type="domain" description="Acyl-CoA dehydrogenase/oxidase C-terminal" evidence="8">
    <location>
        <begin position="248"/>
        <end position="392"/>
    </location>
</feature>
<dbReference type="InterPro" id="IPR006091">
    <property type="entry name" value="Acyl-CoA_Oxase/DH_mid-dom"/>
</dbReference>
<dbReference type="InterPro" id="IPR013786">
    <property type="entry name" value="AcylCoA_DH/ox_N"/>
</dbReference>
<feature type="domain" description="Acyl-CoA oxidase/dehydrogenase middle" evidence="9">
    <location>
        <begin position="136"/>
        <end position="233"/>
    </location>
</feature>
<dbReference type="Pfam" id="PF00441">
    <property type="entry name" value="Acyl-CoA_dh_1"/>
    <property type="match status" value="1"/>
</dbReference>
<dbReference type="SUPFAM" id="SSF47203">
    <property type="entry name" value="Acyl-CoA dehydrogenase C-terminal domain-like"/>
    <property type="match status" value="1"/>
</dbReference>
<gene>
    <name evidence="11" type="primary">fadE</name>
    <name evidence="11" type="ORF">GOHSU_26_00080</name>
</gene>
<dbReference type="EMBL" id="BANT01000026">
    <property type="protein sequence ID" value="GAC57851.1"/>
    <property type="molecule type" value="Genomic_DNA"/>
</dbReference>
<dbReference type="Gene3D" id="1.20.140.10">
    <property type="entry name" value="Butyryl-CoA Dehydrogenase, subunit A, domain 3"/>
    <property type="match status" value="1"/>
</dbReference>
<protein>
    <submittedName>
        <fullName evidence="11">Acyl-CoA dehydrogenase</fullName>
    </submittedName>
</protein>
<dbReference type="OrthoDB" id="8876745at2"/>
<evidence type="ECO:0000256" key="1">
    <source>
        <dbReference type="ARBA" id="ARBA00001974"/>
    </source>
</evidence>
<dbReference type="PROSITE" id="PS00072">
    <property type="entry name" value="ACYL_COA_DH_1"/>
    <property type="match status" value="1"/>
</dbReference>
<accession>L7LAS0</accession>
<dbReference type="FunFam" id="1.20.140.10:FF:000001">
    <property type="entry name" value="Acyl-CoA dehydrogenase"/>
    <property type="match status" value="1"/>
</dbReference>
<evidence type="ECO:0000259" key="8">
    <source>
        <dbReference type="Pfam" id="PF00441"/>
    </source>
</evidence>
<dbReference type="InterPro" id="IPR046373">
    <property type="entry name" value="Acyl-CoA_Oxase/DH_mid-dom_sf"/>
</dbReference>
<evidence type="ECO:0000256" key="5">
    <source>
        <dbReference type="ARBA" id="ARBA00023002"/>
    </source>
</evidence>
<dbReference type="InterPro" id="IPR006089">
    <property type="entry name" value="Acyl-CoA_DH_CS"/>
</dbReference>
<dbReference type="Gene3D" id="1.10.540.10">
    <property type="entry name" value="Acyl-CoA dehydrogenase/oxidase, N-terminal domain"/>
    <property type="match status" value="1"/>
</dbReference>
<evidence type="ECO:0000259" key="10">
    <source>
        <dbReference type="Pfam" id="PF02771"/>
    </source>
</evidence>
<organism evidence="11 12">
    <name type="scientific">Gordonia hirsuta DSM 44140 = NBRC 16056</name>
    <dbReference type="NCBI Taxonomy" id="1121927"/>
    <lineage>
        <taxon>Bacteria</taxon>
        <taxon>Bacillati</taxon>
        <taxon>Actinomycetota</taxon>
        <taxon>Actinomycetes</taxon>
        <taxon>Mycobacteriales</taxon>
        <taxon>Gordoniaceae</taxon>
        <taxon>Gordonia</taxon>
    </lineage>
</organism>
<comment type="catalytic activity">
    <reaction evidence="6">
        <text>a 2,3-saturated acyl-CoA + A = a 2,3-dehydroacyl-CoA + AH2</text>
        <dbReference type="Rhea" id="RHEA:48608"/>
        <dbReference type="ChEBI" id="CHEBI:13193"/>
        <dbReference type="ChEBI" id="CHEBI:17499"/>
        <dbReference type="ChEBI" id="CHEBI:60015"/>
        <dbReference type="ChEBI" id="CHEBI:65111"/>
    </reaction>
</comment>
<keyword evidence="5 7" id="KW-0560">Oxidoreductase</keyword>
<dbReference type="Pfam" id="PF02771">
    <property type="entry name" value="Acyl-CoA_dh_N"/>
    <property type="match status" value="1"/>
</dbReference>
<dbReference type="PIRSF" id="PIRSF016578">
    <property type="entry name" value="HsaA"/>
    <property type="match status" value="1"/>
</dbReference>
<keyword evidence="3 7" id="KW-0285">Flavoprotein</keyword>
<dbReference type="AlphaFoldDB" id="L7LAS0"/>
<comment type="cofactor">
    <cofactor evidence="1 7">
        <name>FAD</name>
        <dbReference type="ChEBI" id="CHEBI:57692"/>
    </cofactor>
</comment>
<dbReference type="GO" id="GO:0003995">
    <property type="term" value="F:acyl-CoA dehydrogenase activity"/>
    <property type="evidence" value="ECO:0007669"/>
    <property type="project" value="InterPro"/>
</dbReference>
<dbReference type="STRING" id="1121927.GOHSU_26_00080"/>
<evidence type="ECO:0000313" key="11">
    <source>
        <dbReference type="EMBL" id="GAC57851.1"/>
    </source>
</evidence>
<dbReference type="RefSeq" id="WP_005940809.1">
    <property type="nucleotide sequence ID" value="NZ_ATVK01000052.1"/>
</dbReference>
<dbReference type="SUPFAM" id="SSF56645">
    <property type="entry name" value="Acyl-CoA dehydrogenase NM domain-like"/>
    <property type="match status" value="1"/>
</dbReference>
<feature type="domain" description="Acyl-CoA dehydrogenase/oxidase N-terminal" evidence="10">
    <location>
        <begin position="23"/>
        <end position="132"/>
    </location>
</feature>
<evidence type="ECO:0000256" key="2">
    <source>
        <dbReference type="ARBA" id="ARBA00009347"/>
    </source>
</evidence>
<dbReference type="InterPro" id="IPR009100">
    <property type="entry name" value="AcylCoA_DH/oxidase_NM_dom_sf"/>
</dbReference>
<reference evidence="11 12" key="1">
    <citation type="submission" date="2012-12" db="EMBL/GenBank/DDBJ databases">
        <title>Whole genome shotgun sequence of Gordonia hirsuta NBRC 16056.</title>
        <authorList>
            <person name="Isaki-Nakamura S."/>
            <person name="Hosoyama A."/>
            <person name="Tsuchikane K."/>
            <person name="Katsumata H."/>
            <person name="Baba S."/>
            <person name="Yamazaki S."/>
            <person name="Fujita N."/>
        </authorList>
    </citation>
    <scope>NUCLEOTIDE SEQUENCE [LARGE SCALE GENOMIC DNA]</scope>
    <source>
        <strain evidence="11 12">NBRC 16056</strain>
    </source>
</reference>
<keyword evidence="4 7" id="KW-0274">FAD</keyword>
<proteinExistence type="inferred from homology"/>
<evidence type="ECO:0000313" key="12">
    <source>
        <dbReference type="Proteomes" id="UP000053405"/>
    </source>
</evidence>
<dbReference type="PANTHER" id="PTHR43884">
    <property type="entry name" value="ACYL-COA DEHYDROGENASE"/>
    <property type="match status" value="1"/>
</dbReference>
<dbReference type="Proteomes" id="UP000053405">
    <property type="component" value="Unassembled WGS sequence"/>
</dbReference>
<evidence type="ECO:0000256" key="6">
    <source>
        <dbReference type="ARBA" id="ARBA00052546"/>
    </source>
</evidence>
<dbReference type="Pfam" id="PF02770">
    <property type="entry name" value="Acyl-CoA_dh_M"/>
    <property type="match status" value="1"/>
</dbReference>
<dbReference type="eggNOG" id="COG1960">
    <property type="taxonomic scope" value="Bacteria"/>
</dbReference>
<dbReference type="PANTHER" id="PTHR43884:SF40">
    <property type="entry name" value="ACYL-COA DEHYDROGENASE"/>
    <property type="match status" value="1"/>
</dbReference>
<comment type="similarity">
    <text evidence="2 7">Belongs to the acyl-CoA dehydrogenase family.</text>
</comment>
<keyword evidence="12" id="KW-1185">Reference proteome</keyword>
<dbReference type="InterPro" id="IPR036250">
    <property type="entry name" value="AcylCo_DH-like_C"/>
</dbReference>
<dbReference type="GO" id="GO:0050660">
    <property type="term" value="F:flavin adenine dinucleotide binding"/>
    <property type="evidence" value="ECO:0007669"/>
    <property type="project" value="InterPro"/>
</dbReference>
<dbReference type="PROSITE" id="PS00073">
    <property type="entry name" value="ACYL_COA_DH_2"/>
    <property type="match status" value="1"/>
</dbReference>
<dbReference type="InterPro" id="IPR037069">
    <property type="entry name" value="AcylCoA_DH/ox_N_sf"/>
</dbReference>
<name>L7LAS0_9ACTN</name>
<dbReference type="Gene3D" id="2.40.110.10">
    <property type="entry name" value="Butyryl-CoA Dehydrogenase, subunit A, domain 2"/>
    <property type="match status" value="1"/>
</dbReference>
<evidence type="ECO:0000256" key="7">
    <source>
        <dbReference type="RuleBase" id="RU362125"/>
    </source>
</evidence>
<evidence type="ECO:0000256" key="4">
    <source>
        <dbReference type="ARBA" id="ARBA00022827"/>
    </source>
</evidence>
<sequence length="414" mass="43917">MPQANPEVGSAELVSAEVSDEDFAHIKAAVHEFIRTRVVPREREIADGDAVPEDLRQAAKDIGLFGFAIPQQWGGLGLNLAQDVELALEFGYTSLALRSMFGTNNGIAGQVLVGFGTPEQKQRWLAPIAAGEVVASFALTEPGAGSDPAGLRTRAVEQENGDWVIDGSKCFITNAPLADLFVTFARVRPADDDGPGIAVFLVPAGTPGVRVADHDRKMGQEGSWTADVHFDNVRVPASALVGGQVDLGYRAAMTSLARGRVHIAALAVGTAQRALDESVQYAATATQGGAPIGRFQLVQAMLADMATGVMAGRALVRDAAAQWVSGRDRRIAPSVAKLFCTEMVGEVADKAVQVHGGSGYMRDVPVERIYRDVRLLRLYEGTSEIQRLIIGGGLVRQAERDSGAGTGTTKEDRS</sequence>
<dbReference type="FunFam" id="2.40.110.10:FF:000002">
    <property type="entry name" value="Acyl-CoA dehydrogenase fadE12"/>
    <property type="match status" value="1"/>
</dbReference>